<dbReference type="RefSeq" id="WP_259095504.1">
    <property type="nucleotide sequence ID" value="NZ_CP130454.1"/>
</dbReference>
<proteinExistence type="predicted"/>
<keyword evidence="1" id="KW-1133">Transmembrane helix</keyword>
<sequence length="172" mass="18186">MDWMFVLKLFVALLVVLGAIAVVLGLPGTFLGWLGLVIFSFATRFAEISGWTLLGTFVGCLLVELADNLLSGVLVKKFGASRGSMLMAWVGGLGGAMVGGFVGGFGGFLGSALFGVIGAFAGSYAAVYFWERNRHKRPHSDAARAALGTVLGRLLGMIVKLGWIGWLLSLVW</sequence>
<evidence type="ECO:0000256" key="1">
    <source>
        <dbReference type="SAM" id="Phobius"/>
    </source>
</evidence>
<name>A0ABT2EQQ9_9BACT</name>
<feature type="transmembrane region" description="Helical" evidence="1">
    <location>
        <begin position="86"/>
        <end position="106"/>
    </location>
</feature>
<keyword evidence="3" id="KW-1185">Reference proteome</keyword>
<accession>A0ABT2EQQ9</accession>
<dbReference type="Pfam" id="PF04306">
    <property type="entry name" value="DUF456"/>
    <property type="match status" value="1"/>
</dbReference>
<protein>
    <submittedName>
        <fullName evidence="2">Uncharacterized protein YqgC (DUF456 family)</fullName>
    </submittedName>
</protein>
<gene>
    <name evidence="2" type="ORF">M2350_001671</name>
</gene>
<dbReference type="EMBL" id="JANUCP010000003">
    <property type="protein sequence ID" value="MCS3919258.1"/>
    <property type="molecule type" value="Genomic_DNA"/>
</dbReference>
<keyword evidence="1" id="KW-0812">Transmembrane</keyword>
<keyword evidence="1" id="KW-0472">Membrane</keyword>
<organism evidence="2 3">
    <name type="scientific">Candidatus Fervidibacter sacchari</name>
    <dbReference type="NCBI Taxonomy" id="1448929"/>
    <lineage>
        <taxon>Bacteria</taxon>
        <taxon>Candidatus Fervidibacterota</taxon>
        <taxon>Candidatus Fervidibacter</taxon>
    </lineage>
</organism>
<feature type="transmembrane region" description="Helical" evidence="1">
    <location>
        <begin position="49"/>
        <end position="74"/>
    </location>
</feature>
<comment type="caution">
    <text evidence="2">The sequence shown here is derived from an EMBL/GenBank/DDBJ whole genome shotgun (WGS) entry which is preliminary data.</text>
</comment>
<reference evidence="2 3" key="1">
    <citation type="submission" date="2022-08" db="EMBL/GenBank/DDBJ databases">
        <title>Bacterial and archaeal communities from various locations to study Microbial Dark Matter (Phase II).</title>
        <authorList>
            <person name="Stepanauskas R."/>
        </authorList>
    </citation>
    <scope>NUCLEOTIDE SEQUENCE [LARGE SCALE GENOMIC DNA]</scope>
    <source>
        <strain evidence="2 3">PD1</strain>
    </source>
</reference>
<feature type="transmembrane region" description="Helical" evidence="1">
    <location>
        <begin position="112"/>
        <end position="130"/>
    </location>
</feature>
<evidence type="ECO:0000313" key="3">
    <source>
        <dbReference type="Proteomes" id="UP001204798"/>
    </source>
</evidence>
<dbReference type="Proteomes" id="UP001204798">
    <property type="component" value="Unassembled WGS sequence"/>
</dbReference>
<dbReference type="InterPro" id="IPR007403">
    <property type="entry name" value="DUF456"/>
</dbReference>
<feature type="transmembrane region" description="Helical" evidence="1">
    <location>
        <begin position="142"/>
        <end position="166"/>
    </location>
</feature>
<evidence type="ECO:0000313" key="2">
    <source>
        <dbReference type="EMBL" id="MCS3919258.1"/>
    </source>
</evidence>